<protein>
    <recommendedName>
        <fullName evidence="6">Protein ecm33</fullName>
    </recommendedName>
</protein>
<keyword evidence="2" id="KW-0812">Transmembrane</keyword>
<keyword evidence="2" id="KW-0472">Membrane</keyword>
<dbReference type="SUPFAM" id="SSF52058">
    <property type="entry name" value="L domain-like"/>
    <property type="match status" value="2"/>
</dbReference>
<evidence type="ECO:0000313" key="4">
    <source>
        <dbReference type="EMBL" id="KAK6514429.1"/>
    </source>
</evidence>
<organism evidence="4 5">
    <name type="scientific">Arthrobotrys conoides</name>
    <dbReference type="NCBI Taxonomy" id="74498"/>
    <lineage>
        <taxon>Eukaryota</taxon>
        <taxon>Fungi</taxon>
        <taxon>Dikarya</taxon>
        <taxon>Ascomycota</taxon>
        <taxon>Pezizomycotina</taxon>
        <taxon>Orbiliomycetes</taxon>
        <taxon>Orbiliales</taxon>
        <taxon>Orbiliaceae</taxon>
        <taxon>Arthrobotrys</taxon>
    </lineage>
</organism>
<accession>A0AAN8RSH7</accession>
<feature type="signal peptide" evidence="3">
    <location>
        <begin position="1"/>
        <end position="30"/>
    </location>
</feature>
<feature type="transmembrane region" description="Helical" evidence="2">
    <location>
        <begin position="452"/>
        <end position="477"/>
    </location>
</feature>
<dbReference type="AlphaFoldDB" id="A0AAN8RSH7"/>
<evidence type="ECO:0000256" key="2">
    <source>
        <dbReference type="SAM" id="Phobius"/>
    </source>
</evidence>
<gene>
    <name evidence="4" type="ORF">TWF506_008822</name>
</gene>
<proteinExistence type="predicted"/>
<keyword evidence="3" id="KW-0732">Signal</keyword>
<evidence type="ECO:0000256" key="1">
    <source>
        <dbReference type="SAM" id="MobiDB-lite"/>
    </source>
</evidence>
<evidence type="ECO:0000313" key="5">
    <source>
        <dbReference type="Proteomes" id="UP001307849"/>
    </source>
</evidence>
<dbReference type="EMBL" id="JAVHJM010000005">
    <property type="protein sequence ID" value="KAK6514429.1"/>
    <property type="molecule type" value="Genomic_DNA"/>
</dbReference>
<keyword evidence="5" id="KW-1185">Reference proteome</keyword>
<name>A0AAN8RSH7_9PEZI</name>
<evidence type="ECO:0008006" key="6">
    <source>
        <dbReference type="Google" id="ProtNLM"/>
    </source>
</evidence>
<feature type="compositionally biased region" description="Polar residues" evidence="1">
    <location>
        <begin position="417"/>
        <end position="436"/>
    </location>
</feature>
<comment type="caution">
    <text evidence="4">The sequence shown here is derived from an EMBL/GenBank/DDBJ whole genome shotgun (WGS) entry which is preliminary data.</text>
</comment>
<dbReference type="CDD" id="cd12087">
    <property type="entry name" value="TM_EGFR-like"/>
    <property type="match status" value="1"/>
</dbReference>
<dbReference type="Proteomes" id="UP001307849">
    <property type="component" value="Unassembled WGS sequence"/>
</dbReference>
<feature type="chain" id="PRO_5042825380" description="Protein ecm33" evidence="3">
    <location>
        <begin position="31"/>
        <end position="517"/>
    </location>
</feature>
<evidence type="ECO:0000256" key="3">
    <source>
        <dbReference type="SAM" id="SignalP"/>
    </source>
</evidence>
<feature type="region of interest" description="Disordered" evidence="1">
    <location>
        <begin position="410"/>
        <end position="446"/>
    </location>
</feature>
<feature type="region of interest" description="Disordered" evidence="1">
    <location>
        <begin position="498"/>
        <end position="517"/>
    </location>
</feature>
<reference evidence="4 5" key="1">
    <citation type="submission" date="2019-10" db="EMBL/GenBank/DDBJ databases">
        <authorList>
            <person name="Palmer J.M."/>
        </authorList>
    </citation>
    <scope>NUCLEOTIDE SEQUENCE [LARGE SCALE GENOMIC DNA]</scope>
    <source>
        <strain evidence="4 5">TWF506</strain>
    </source>
</reference>
<keyword evidence="2" id="KW-1133">Transmembrane helix</keyword>
<sequence length="517" mass="54197">MLRNSGRSLASRLRLIAFLGLSLALPKTVAQTDCGDLLDATAESAPGRCTTAADVTLTDNSSVTTVNLRNIQTVGGDLDLRGPALETLSGPSLTNITGDFTIQSSKLSQLEIPRLSGIGADLFFELLKSPLNVVNLSLSTIANDNDIVFVQSPNIQRIFLSVSPSTETGNRSLSIDSLYSLSALEIEGVQFTTVNITATAISSIPNIWPSAANKIQLYSLGLLGNLSVAVTSVQSSLILAGIGSPSANFPNLTTIGGDFNLIQTDTVDLSLPRLRSVAGGFTISLNDKLQSVSVGAVEGISDLAFANNSILADIYFPELNTLDVLSLQYNDYMTSLDLQTWFPKLSQVSQYITLQGQFDNLTFPNLQNGVGIKAPLITVVSSVELDCDAVRNEAIEKQAIVDISNFECTSGPKGSKPQVTGSQTRPTNPSSTDNNGSNGGDKSATGKSSTNIGAIVGGTIGCVVFLVAALVLAWIFVRRRKPSVGGMQNASNAVGGIEENMGGIDDPGREAGGISSK</sequence>